<keyword evidence="12" id="KW-1133">Transmembrane helix</keyword>
<evidence type="ECO:0000256" key="1">
    <source>
        <dbReference type="ARBA" id="ARBA00000085"/>
    </source>
</evidence>
<dbReference type="SUPFAM" id="SSF55874">
    <property type="entry name" value="ATPase domain of HSP90 chaperone/DNA topoisomerase II/histidine kinase"/>
    <property type="match status" value="1"/>
</dbReference>
<dbReference type="InterPro" id="IPR036097">
    <property type="entry name" value="HisK_dim/P_sf"/>
</dbReference>
<keyword evidence="7" id="KW-0547">Nucleotide-binding</keyword>
<dbReference type="Pfam" id="PF00672">
    <property type="entry name" value="HAMP"/>
    <property type="match status" value="1"/>
</dbReference>
<dbReference type="AlphaFoldDB" id="A0A4R3KEG4"/>
<evidence type="ECO:0000259" key="14">
    <source>
        <dbReference type="PROSITE" id="PS50885"/>
    </source>
</evidence>
<dbReference type="CDD" id="cd06225">
    <property type="entry name" value="HAMP"/>
    <property type="match status" value="1"/>
</dbReference>
<keyword evidence="16" id="KW-1185">Reference proteome</keyword>
<evidence type="ECO:0000259" key="13">
    <source>
        <dbReference type="PROSITE" id="PS50109"/>
    </source>
</evidence>
<evidence type="ECO:0000256" key="7">
    <source>
        <dbReference type="ARBA" id="ARBA00022741"/>
    </source>
</evidence>
<dbReference type="CDD" id="cd00082">
    <property type="entry name" value="HisKA"/>
    <property type="match status" value="1"/>
</dbReference>
<dbReference type="EMBL" id="SMAB01000014">
    <property type="protein sequence ID" value="TCS81031.1"/>
    <property type="molecule type" value="Genomic_DNA"/>
</dbReference>
<evidence type="ECO:0000256" key="3">
    <source>
        <dbReference type="ARBA" id="ARBA00012438"/>
    </source>
</evidence>
<gene>
    <name evidence="15" type="ORF">EDD72_1148</name>
</gene>
<keyword evidence="5" id="KW-0597">Phosphoprotein</keyword>
<feature type="transmembrane region" description="Helical" evidence="12">
    <location>
        <begin position="165"/>
        <end position="184"/>
    </location>
</feature>
<evidence type="ECO:0000256" key="10">
    <source>
        <dbReference type="ARBA" id="ARBA00023012"/>
    </source>
</evidence>
<dbReference type="Pfam" id="PF00512">
    <property type="entry name" value="HisKA"/>
    <property type="match status" value="1"/>
</dbReference>
<dbReference type="PANTHER" id="PTHR43547">
    <property type="entry name" value="TWO-COMPONENT HISTIDINE KINASE"/>
    <property type="match status" value="1"/>
</dbReference>
<dbReference type="Gene3D" id="1.10.287.130">
    <property type="match status" value="1"/>
</dbReference>
<dbReference type="Gene3D" id="6.10.340.10">
    <property type="match status" value="1"/>
</dbReference>
<comment type="subcellular location">
    <subcellularLocation>
        <location evidence="2">Cell membrane</location>
        <topology evidence="2">Multi-pass membrane protein</topology>
    </subcellularLocation>
</comment>
<dbReference type="Proteomes" id="UP000295788">
    <property type="component" value="Unassembled WGS sequence"/>
</dbReference>
<dbReference type="InterPro" id="IPR004358">
    <property type="entry name" value="Sig_transdc_His_kin-like_C"/>
</dbReference>
<evidence type="ECO:0000256" key="6">
    <source>
        <dbReference type="ARBA" id="ARBA00022679"/>
    </source>
</evidence>
<evidence type="ECO:0000256" key="2">
    <source>
        <dbReference type="ARBA" id="ARBA00004651"/>
    </source>
</evidence>
<dbReference type="GO" id="GO:0005524">
    <property type="term" value="F:ATP binding"/>
    <property type="evidence" value="ECO:0007669"/>
    <property type="project" value="UniProtKB-KW"/>
</dbReference>
<feature type="transmembrane region" description="Helical" evidence="12">
    <location>
        <begin position="6"/>
        <end position="29"/>
    </location>
</feature>
<dbReference type="EC" id="2.7.13.3" evidence="3"/>
<proteinExistence type="predicted"/>
<dbReference type="CDD" id="cd00075">
    <property type="entry name" value="HATPase"/>
    <property type="match status" value="1"/>
</dbReference>
<keyword evidence="4" id="KW-1003">Cell membrane</keyword>
<dbReference type="InterPro" id="IPR003660">
    <property type="entry name" value="HAMP_dom"/>
</dbReference>
<dbReference type="GO" id="GO:0005886">
    <property type="term" value="C:plasma membrane"/>
    <property type="evidence" value="ECO:0007669"/>
    <property type="project" value="UniProtKB-SubCell"/>
</dbReference>
<dbReference type="SUPFAM" id="SSF47384">
    <property type="entry name" value="Homodimeric domain of signal transducing histidine kinase"/>
    <property type="match status" value="1"/>
</dbReference>
<feature type="domain" description="HAMP" evidence="14">
    <location>
        <begin position="186"/>
        <end position="239"/>
    </location>
</feature>
<reference evidence="15 16" key="1">
    <citation type="submission" date="2019-03" db="EMBL/GenBank/DDBJ databases">
        <title>Genomic Encyclopedia of Type Strains, Phase IV (KMG-IV): sequencing the most valuable type-strain genomes for metagenomic binning, comparative biology and taxonomic classification.</title>
        <authorList>
            <person name="Goeker M."/>
        </authorList>
    </citation>
    <scope>NUCLEOTIDE SEQUENCE [LARGE SCALE GENOMIC DNA]</scope>
    <source>
        <strain evidence="15 16">DSM 23802</strain>
    </source>
</reference>
<evidence type="ECO:0000256" key="5">
    <source>
        <dbReference type="ARBA" id="ARBA00022553"/>
    </source>
</evidence>
<comment type="catalytic activity">
    <reaction evidence="1">
        <text>ATP + protein L-histidine = ADP + protein N-phospho-L-histidine.</text>
        <dbReference type="EC" id="2.7.13.3"/>
    </reaction>
</comment>
<dbReference type="SUPFAM" id="SSF158472">
    <property type="entry name" value="HAMP domain-like"/>
    <property type="match status" value="1"/>
</dbReference>
<feature type="domain" description="Histidine kinase" evidence="13">
    <location>
        <begin position="247"/>
        <end position="462"/>
    </location>
</feature>
<evidence type="ECO:0000256" key="11">
    <source>
        <dbReference type="ARBA" id="ARBA00023136"/>
    </source>
</evidence>
<keyword evidence="10" id="KW-0902">Two-component regulatory system</keyword>
<evidence type="ECO:0000256" key="8">
    <source>
        <dbReference type="ARBA" id="ARBA00022777"/>
    </source>
</evidence>
<keyword evidence="9" id="KW-0067">ATP-binding</keyword>
<dbReference type="PROSITE" id="PS50109">
    <property type="entry name" value="HIS_KIN"/>
    <property type="match status" value="1"/>
</dbReference>
<dbReference type="SMART" id="SM00388">
    <property type="entry name" value="HisKA"/>
    <property type="match status" value="1"/>
</dbReference>
<evidence type="ECO:0000313" key="16">
    <source>
        <dbReference type="Proteomes" id="UP000295788"/>
    </source>
</evidence>
<keyword evidence="12" id="KW-0812">Transmembrane</keyword>
<dbReference type="Gene3D" id="3.30.565.10">
    <property type="entry name" value="Histidine kinase-like ATPase, C-terminal domain"/>
    <property type="match status" value="1"/>
</dbReference>
<dbReference type="InterPro" id="IPR003661">
    <property type="entry name" value="HisK_dim/P_dom"/>
</dbReference>
<keyword evidence="8 15" id="KW-0418">Kinase</keyword>
<name>A0A4R3KEG4_9BACI</name>
<dbReference type="SMART" id="SM00387">
    <property type="entry name" value="HATPase_c"/>
    <property type="match status" value="1"/>
</dbReference>
<dbReference type="SMART" id="SM00304">
    <property type="entry name" value="HAMP"/>
    <property type="match status" value="1"/>
</dbReference>
<dbReference type="PRINTS" id="PR00344">
    <property type="entry name" value="BCTRLSENSOR"/>
</dbReference>
<dbReference type="InterPro" id="IPR005467">
    <property type="entry name" value="His_kinase_dom"/>
</dbReference>
<dbReference type="InterPro" id="IPR036890">
    <property type="entry name" value="HATPase_C_sf"/>
</dbReference>
<dbReference type="PANTHER" id="PTHR43547:SF2">
    <property type="entry name" value="HYBRID SIGNAL TRANSDUCTION HISTIDINE KINASE C"/>
    <property type="match status" value="1"/>
</dbReference>
<dbReference type="GO" id="GO:0000155">
    <property type="term" value="F:phosphorelay sensor kinase activity"/>
    <property type="evidence" value="ECO:0007669"/>
    <property type="project" value="InterPro"/>
</dbReference>
<keyword evidence="6" id="KW-0808">Transferase</keyword>
<evidence type="ECO:0000256" key="4">
    <source>
        <dbReference type="ARBA" id="ARBA00022475"/>
    </source>
</evidence>
<evidence type="ECO:0000256" key="9">
    <source>
        <dbReference type="ARBA" id="ARBA00022840"/>
    </source>
</evidence>
<organism evidence="15 16">
    <name type="scientific">Tepidibacillus fermentans</name>
    <dbReference type="NCBI Taxonomy" id="1281767"/>
    <lineage>
        <taxon>Bacteria</taxon>
        <taxon>Bacillati</taxon>
        <taxon>Bacillota</taxon>
        <taxon>Bacilli</taxon>
        <taxon>Bacillales</taxon>
        <taxon>Bacillaceae</taxon>
        <taxon>Tepidibacillus</taxon>
    </lineage>
</organism>
<dbReference type="InterPro" id="IPR003594">
    <property type="entry name" value="HATPase_dom"/>
</dbReference>
<dbReference type="Pfam" id="PF02518">
    <property type="entry name" value="HATPase_c"/>
    <property type="match status" value="1"/>
</dbReference>
<evidence type="ECO:0000313" key="15">
    <source>
        <dbReference type="EMBL" id="TCS81031.1"/>
    </source>
</evidence>
<dbReference type="PROSITE" id="PS50885">
    <property type="entry name" value="HAMP"/>
    <property type="match status" value="1"/>
</dbReference>
<accession>A0A4R3KEG4</accession>
<protein>
    <recommendedName>
        <fullName evidence="3">histidine kinase</fullName>
        <ecNumber evidence="3">2.7.13.3</ecNumber>
    </recommendedName>
</protein>
<sequence>MLRYWTARYLITLFVGLAIVGLITTLWIYKLENQKRIAIARFVAEDISERIVDTKGNMNAEPVLSGFLKRREYFFDFGARTLLLIIDNKNNLVFSDNPIFQPDILQRVTSVLTQKDNVVKIKGIRDREQSYLVKKEIKYNQQTIGWVLIVFPQAKVTLNNEQLQLLIILLVSLALLGWGVIYLLSRKLSKPIKDVVDAAKQIVEGNYDILMDKDIKEKEIYELIDSFENMSKRLKQLEMMRTELLAGVTHELRTPIASIRGLIQSVRDEVVTGEEATEFLEISMKETKRLQKMVEDLLDFNSMIIGEFRLQLEKHNINDLVREISHQWLIGQENYIELHTSLPDQPIYVMTDSARVQQILYNLLNNSIQAMNQTGRIDVILYQTNDDIRIDVRDNGPGIAEEEKGLIFERFFRGKAKKIKVRGLGLGLTYSKNLAKALGGDLILKETSEKGTTFTLILNREKPKS</sequence>
<dbReference type="FunFam" id="1.10.287.130:FF:000001">
    <property type="entry name" value="Two-component sensor histidine kinase"/>
    <property type="match status" value="1"/>
</dbReference>
<evidence type="ECO:0000256" key="12">
    <source>
        <dbReference type="SAM" id="Phobius"/>
    </source>
</evidence>
<keyword evidence="11 12" id="KW-0472">Membrane</keyword>
<comment type="caution">
    <text evidence="15">The sequence shown here is derived from an EMBL/GenBank/DDBJ whole genome shotgun (WGS) entry which is preliminary data.</text>
</comment>